<proteinExistence type="predicted"/>
<gene>
    <name evidence="2" type="ORF">M408DRAFT_327177</name>
</gene>
<organism evidence="2 3">
    <name type="scientific">Serendipita vermifera MAFF 305830</name>
    <dbReference type="NCBI Taxonomy" id="933852"/>
    <lineage>
        <taxon>Eukaryota</taxon>
        <taxon>Fungi</taxon>
        <taxon>Dikarya</taxon>
        <taxon>Basidiomycota</taxon>
        <taxon>Agaricomycotina</taxon>
        <taxon>Agaricomycetes</taxon>
        <taxon>Sebacinales</taxon>
        <taxon>Serendipitaceae</taxon>
        <taxon>Serendipita</taxon>
    </lineage>
</organism>
<dbReference type="HOGENOM" id="CLU_1628089_0_0_1"/>
<dbReference type="Proteomes" id="UP000054097">
    <property type="component" value="Unassembled WGS sequence"/>
</dbReference>
<dbReference type="AlphaFoldDB" id="A0A0C2XS29"/>
<sequence length="163" mass="18889">MFCWYRNQKFPAKKLLFSSGQPDRTRPQEHSWRKPGLTCGFLNAETHYVHRLRLSFLQRSYKHPPFEVSGQPLAYKVTPNQRTWTKSSKYSLIAVCDGHPPPFIEVSPEVRQKSSGWNHRRPTNGRRSSNNDSRFLLTLHPPRMRTSTKIWPFNGAVSAVPIG</sequence>
<keyword evidence="3" id="KW-1185">Reference proteome</keyword>
<feature type="region of interest" description="Disordered" evidence="1">
    <location>
        <begin position="110"/>
        <end position="134"/>
    </location>
</feature>
<evidence type="ECO:0000313" key="2">
    <source>
        <dbReference type="EMBL" id="KIM31727.1"/>
    </source>
</evidence>
<accession>A0A0C2XS29</accession>
<reference evidence="3" key="2">
    <citation type="submission" date="2015-01" db="EMBL/GenBank/DDBJ databases">
        <title>Evolutionary Origins and Diversification of the Mycorrhizal Mutualists.</title>
        <authorList>
            <consortium name="DOE Joint Genome Institute"/>
            <consortium name="Mycorrhizal Genomics Consortium"/>
            <person name="Kohler A."/>
            <person name="Kuo A."/>
            <person name="Nagy L.G."/>
            <person name="Floudas D."/>
            <person name="Copeland A."/>
            <person name="Barry K.W."/>
            <person name="Cichocki N."/>
            <person name="Veneault-Fourrey C."/>
            <person name="LaButti K."/>
            <person name="Lindquist E.A."/>
            <person name="Lipzen A."/>
            <person name="Lundell T."/>
            <person name="Morin E."/>
            <person name="Murat C."/>
            <person name="Riley R."/>
            <person name="Ohm R."/>
            <person name="Sun H."/>
            <person name="Tunlid A."/>
            <person name="Henrissat B."/>
            <person name="Grigoriev I.V."/>
            <person name="Hibbett D.S."/>
            <person name="Martin F."/>
        </authorList>
    </citation>
    <scope>NUCLEOTIDE SEQUENCE [LARGE SCALE GENOMIC DNA]</scope>
    <source>
        <strain evidence="3">MAFF 305830</strain>
    </source>
</reference>
<reference evidence="2 3" key="1">
    <citation type="submission" date="2014-04" db="EMBL/GenBank/DDBJ databases">
        <authorList>
            <consortium name="DOE Joint Genome Institute"/>
            <person name="Kuo A."/>
            <person name="Zuccaro A."/>
            <person name="Kohler A."/>
            <person name="Nagy L.G."/>
            <person name="Floudas D."/>
            <person name="Copeland A."/>
            <person name="Barry K.W."/>
            <person name="Cichocki N."/>
            <person name="Veneault-Fourrey C."/>
            <person name="LaButti K."/>
            <person name="Lindquist E.A."/>
            <person name="Lipzen A."/>
            <person name="Lundell T."/>
            <person name="Morin E."/>
            <person name="Murat C."/>
            <person name="Sun H."/>
            <person name="Tunlid A."/>
            <person name="Henrissat B."/>
            <person name="Grigoriev I.V."/>
            <person name="Hibbett D.S."/>
            <person name="Martin F."/>
            <person name="Nordberg H.P."/>
            <person name="Cantor M.N."/>
            <person name="Hua S.X."/>
        </authorList>
    </citation>
    <scope>NUCLEOTIDE SEQUENCE [LARGE SCALE GENOMIC DNA]</scope>
    <source>
        <strain evidence="2 3">MAFF 305830</strain>
    </source>
</reference>
<evidence type="ECO:0000313" key="3">
    <source>
        <dbReference type="Proteomes" id="UP000054097"/>
    </source>
</evidence>
<dbReference type="EMBL" id="KN824281">
    <property type="protein sequence ID" value="KIM31727.1"/>
    <property type="molecule type" value="Genomic_DNA"/>
</dbReference>
<name>A0A0C2XS29_SERVB</name>
<protein>
    <submittedName>
        <fullName evidence="2">Uncharacterized protein</fullName>
    </submittedName>
</protein>
<evidence type="ECO:0000256" key="1">
    <source>
        <dbReference type="SAM" id="MobiDB-lite"/>
    </source>
</evidence>